<dbReference type="Proteomes" id="UP001610334">
    <property type="component" value="Unassembled WGS sequence"/>
</dbReference>
<dbReference type="GO" id="GO:0016787">
    <property type="term" value="F:hydrolase activity"/>
    <property type="evidence" value="ECO:0007669"/>
    <property type="project" value="UniProtKB-KW"/>
</dbReference>
<proteinExistence type="predicted"/>
<dbReference type="PANTHER" id="PTHR48081:SF8">
    <property type="entry name" value="ALPHA_BETA HYDROLASE FOLD-3 DOMAIN-CONTAINING PROTEIN-RELATED"/>
    <property type="match status" value="1"/>
</dbReference>
<evidence type="ECO:0000313" key="3">
    <source>
        <dbReference type="EMBL" id="KAL2818569.1"/>
    </source>
</evidence>
<accession>A0ABR4HSW1</accession>
<dbReference type="InterPro" id="IPR013094">
    <property type="entry name" value="AB_hydrolase_3"/>
</dbReference>
<dbReference type="SUPFAM" id="SSF53474">
    <property type="entry name" value="alpha/beta-Hydrolases"/>
    <property type="match status" value="1"/>
</dbReference>
<dbReference type="Gene3D" id="3.40.50.1820">
    <property type="entry name" value="alpha/beta hydrolase"/>
    <property type="match status" value="1"/>
</dbReference>
<dbReference type="Pfam" id="PF07859">
    <property type="entry name" value="Abhydrolase_3"/>
    <property type="match status" value="1"/>
</dbReference>
<evidence type="ECO:0000259" key="2">
    <source>
        <dbReference type="Pfam" id="PF07859"/>
    </source>
</evidence>
<sequence length="321" mass="35455">MVTLTAEWLQLEQSLGARPVLQGSAEEIRDQFNGLMALLAANRAPTDSKVLTVDMTVEGVECRVYSPISQKESRPVGVYTHGGGFICGDLDSEDTLCRAISHAVDCIIISVDYRLGPEYKLPVMLEDTLAVYQWVWENASQLKGDQDAFFSIGGSAGGGLALAVANHYAQRPDTKKYIKGVVALVPLTLHWDNVPAEFQKDYRSYIENATDVPIIDGSSMKTFYEAVDAVPNDARIFTALSPLHRKFPPTYICTCEADPLRDDGIVMEKALRKAGVPTKLTTYPNLPHYFWIFPDLQATGKFVNDVISGVQWVISQCATRE</sequence>
<name>A0ABR4HSW1_9EURO</name>
<gene>
    <name evidence="3" type="ORF">BJX63DRAFT_439877</name>
</gene>
<dbReference type="InterPro" id="IPR050300">
    <property type="entry name" value="GDXG_lipolytic_enzyme"/>
</dbReference>
<comment type="caution">
    <text evidence="3">The sequence shown here is derived from an EMBL/GenBank/DDBJ whole genome shotgun (WGS) entry which is preliminary data.</text>
</comment>
<dbReference type="InterPro" id="IPR029058">
    <property type="entry name" value="AB_hydrolase_fold"/>
</dbReference>
<reference evidence="3 4" key="1">
    <citation type="submission" date="2024-07" db="EMBL/GenBank/DDBJ databases">
        <title>Section-level genome sequencing and comparative genomics of Aspergillus sections Usti and Cavernicolus.</title>
        <authorList>
            <consortium name="Lawrence Berkeley National Laboratory"/>
            <person name="Nybo J.L."/>
            <person name="Vesth T.C."/>
            <person name="Theobald S."/>
            <person name="Frisvad J.C."/>
            <person name="Larsen T.O."/>
            <person name="Kjaerboelling I."/>
            <person name="Rothschild-Mancinelli K."/>
            <person name="Lyhne E.K."/>
            <person name="Kogle M.E."/>
            <person name="Barry K."/>
            <person name="Clum A."/>
            <person name="Na H."/>
            <person name="Ledsgaard L."/>
            <person name="Lin J."/>
            <person name="Lipzen A."/>
            <person name="Kuo A."/>
            <person name="Riley R."/>
            <person name="Mondo S."/>
            <person name="Labutti K."/>
            <person name="Haridas S."/>
            <person name="Pangalinan J."/>
            <person name="Salamov A.A."/>
            <person name="Simmons B.A."/>
            <person name="Magnuson J.K."/>
            <person name="Chen J."/>
            <person name="Drula E."/>
            <person name="Henrissat B."/>
            <person name="Wiebenga A."/>
            <person name="Lubbers R.J."/>
            <person name="Gomes A.C."/>
            <person name="Makela M.R."/>
            <person name="Stajich J."/>
            <person name="Grigoriev I.V."/>
            <person name="Mortensen U.H."/>
            <person name="De Vries R.P."/>
            <person name="Baker S.E."/>
            <person name="Andersen M.R."/>
        </authorList>
    </citation>
    <scope>NUCLEOTIDE SEQUENCE [LARGE SCALE GENOMIC DNA]</scope>
    <source>
        <strain evidence="3 4">CBS 588.65</strain>
    </source>
</reference>
<dbReference type="EMBL" id="JBFXLT010000013">
    <property type="protein sequence ID" value="KAL2818569.1"/>
    <property type="molecule type" value="Genomic_DNA"/>
</dbReference>
<evidence type="ECO:0000313" key="4">
    <source>
        <dbReference type="Proteomes" id="UP001610334"/>
    </source>
</evidence>
<organism evidence="3 4">
    <name type="scientific">Aspergillus granulosus</name>
    <dbReference type="NCBI Taxonomy" id="176169"/>
    <lineage>
        <taxon>Eukaryota</taxon>
        <taxon>Fungi</taxon>
        <taxon>Dikarya</taxon>
        <taxon>Ascomycota</taxon>
        <taxon>Pezizomycotina</taxon>
        <taxon>Eurotiomycetes</taxon>
        <taxon>Eurotiomycetidae</taxon>
        <taxon>Eurotiales</taxon>
        <taxon>Aspergillaceae</taxon>
        <taxon>Aspergillus</taxon>
        <taxon>Aspergillus subgen. Nidulantes</taxon>
    </lineage>
</organism>
<evidence type="ECO:0000256" key="1">
    <source>
        <dbReference type="ARBA" id="ARBA00022801"/>
    </source>
</evidence>
<feature type="domain" description="Alpha/beta hydrolase fold-3" evidence="2">
    <location>
        <begin position="78"/>
        <end position="291"/>
    </location>
</feature>
<protein>
    <submittedName>
        <fullName evidence="3">Alpha/Beta hydrolase protein</fullName>
    </submittedName>
</protein>
<dbReference type="PANTHER" id="PTHR48081">
    <property type="entry name" value="AB HYDROLASE SUPERFAMILY PROTEIN C4A8.06C"/>
    <property type="match status" value="1"/>
</dbReference>
<keyword evidence="4" id="KW-1185">Reference proteome</keyword>
<keyword evidence="1 3" id="KW-0378">Hydrolase</keyword>